<name>A0AAD5NEV9_ACENE</name>
<keyword evidence="1" id="KW-0812">Transmembrane</keyword>
<proteinExistence type="predicted"/>
<dbReference type="EMBL" id="JAJSOW010000108">
    <property type="protein sequence ID" value="KAI9153693.1"/>
    <property type="molecule type" value="Genomic_DNA"/>
</dbReference>
<accession>A0AAD5NEV9</accession>
<reference evidence="2" key="2">
    <citation type="submission" date="2023-02" db="EMBL/GenBank/DDBJ databases">
        <authorList>
            <person name="Swenson N.G."/>
            <person name="Wegrzyn J.L."/>
            <person name="Mcevoy S.L."/>
        </authorList>
    </citation>
    <scope>NUCLEOTIDE SEQUENCE</scope>
    <source>
        <strain evidence="2">91603</strain>
        <tissue evidence="2">Leaf</tissue>
    </source>
</reference>
<evidence type="ECO:0000313" key="2">
    <source>
        <dbReference type="EMBL" id="KAI9153693.1"/>
    </source>
</evidence>
<protein>
    <submittedName>
        <fullName evidence="2">Uncharacterized protein</fullName>
    </submittedName>
</protein>
<sequence length="162" mass="17806">MASSRWIRLGVYPLLAATGVAVGICGIQLIRNITGNPEVWVLKEKRAARVLDNFAEAAGYPTEIVAGYPVDLVTGYLSDTVAGYPIEIRDRILSRAPRWNILRVIGIAGLCWCYSEEGEVPSDLNTAILLGLESGFYFYLKDFSTSSVSCLVKYHSWEGNPS</sequence>
<evidence type="ECO:0000256" key="1">
    <source>
        <dbReference type="SAM" id="Phobius"/>
    </source>
</evidence>
<dbReference type="AlphaFoldDB" id="A0AAD5NEV9"/>
<comment type="caution">
    <text evidence="2">The sequence shown here is derived from an EMBL/GenBank/DDBJ whole genome shotgun (WGS) entry which is preliminary data.</text>
</comment>
<feature type="transmembrane region" description="Helical" evidence="1">
    <location>
        <begin position="12"/>
        <end position="30"/>
    </location>
</feature>
<evidence type="ECO:0000313" key="3">
    <source>
        <dbReference type="Proteomes" id="UP001064489"/>
    </source>
</evidence>
<dbReference type="InterPro" id="IPR010530">
    <property type="entry name" value="B12D"/>
</dbReference>
<reference evidence="2" key="1">
    <citation type="journal article" date="2022" name="Plant J.">
        <title>Strategies of tolerance reflected in two North American maple genomes.</title>
        <authorList>
            <person name="McEvoy S.L."/>
            <person name="Sezen U.U."/>
            <person name="Trouern-Trend A."/>
            <person name="McMahon S.M."/>
            <person name="Schaberg P.G."/>
            <person name="Yang J."/>
            <person name="Wegrzyn J.L."/>
            <person name="Swenson N.G."/>
        </authorList>
    </citation>
    <scope>NUCLEOTIDE SEQUENCE</scope>
    <source>
        <strain evidence="2">91603</strain>
    </source>
</reference>
<dbReference type="Proteomes" id="UP001064489">
    <property type="component" value="Chromosome 11"/>
</dbReference>
<gene>
    <name evidence="2" type="ORF">LWI28_015110</name>
</gene>
<keyword evidence="1" id="KW-0472">Membrane</keyword>
<keyword evidence="3" id="KW-1185">Reference proteome</keyword>
<dbReference type="PANTHER" id="PTHR33417">
    <property type="entry name" value="G-BOX BINDING PROTEIN"/>
    <property type="match status" value="1"/>
</dbReference>
<keyword evidence="1" id="KW-1133">Transmembrane helix</keyword>
<organism evidence="2 3">
    <name type="scientific">Acer negundo</name>
    <name type="common">Box elder</name>
    <dbReference type="NCBI Taxonomy" id="4023"/>
    <lineage>
        <taxon>Eukaryota</taxon>
        <taxon>Viridiplantae</taxon>
        <taxon>Streptophyta</taxon>
        <taxon>Embryophyta</taxon>
        <taxon>Tracheophyta</taxon>
        <taxon>Spermatophyta</taxon>
        <taxon>Magnoliopsida</taxon>
        <taxon>eudicotyledons</taxon>
        <taxon>Gunneridae</taxon>
        <taxon>Pentapetalae</taxon>
        <taxon>rosids</taxon>
        <taxon>malvids</taxon>
        <taxon>Sapindales</taxon>
        <taxon>Sapindaceae</taxon>
        <taxon>Hippocastanoideae</taxon>
        <taxon>Acereae</taxon>
        <taxon>Acer</taxon>
    </lineage>
</organism>
<dbReference type="Pfam" id="PF06522">
    <property type="entry name" value="B12D"/>
    <property type="match status" value="1"/>
</dbReference>